<feature type="compositionally biased region" description="Polar residues" evidence="1">
    <location>
        <begin position="119"/>
        <end position="137"/>
    </location>
</feature>
<proteinExistence type="predicted"/>
<evidence type="ECO:0000313" key="2">
    <source>
        <dbReference type="EMBL" id="KAK0594630.1"/>
    </source>
</evidence>
<reference evidence="2" key="1">
    <citation type="journal article" date="2022" name="Plant J.">
        <title>Strategies of tolerance reflected in two North American maple genomes.</title>
        <authorList>
            <person name="McEvoy S.L."/>
            <person name="Sezen U.U."/>
            <person name="Trouern-Trend A."/>
            <person name="McMahon S.M."/>
            <person name="Schaberg P.G."/>
            <person name="Yang J."/>
            <person name="Wegrzyn J.L."/>
            <person name="Swenson N.G."/>
        </authorList>
    </citation>
    <scope>NUCLEOTIDE SEQUENCE</scope>
    <source>
        <strain evidence="2">NS2018</strain>
    </source>
</reference>
<keyword evidence="3" id="KW-1185">Reference proteome</keyword>
<comment type="caution">
    <text evidence="2">The sequence shown here is derived from an EMBL/GenBank/DDBJ whole genome shotgun (WGS) entry which is preliminary data.</text>
</comment>
<feature type="region of interest" description="Disordered" evidence="1">
    <location>
        <begin position="181"/>
        <end position="204"/>
    </location>
</feature>
<gene>
    <name evidence="2" type="ORF">LWI29_017151</name>
</gene>
<dbReference type="EMBL" id="JAUESC010000023">
    <property type="protein sequence ID" value="KAK0594630.1"/>
    <property type="molecule type" value="Genomic_DNA"/>
</dbReference>
<evidence type="ECO:0000256" key="1">
    <source>
        <dbReference type="SAM" id="MobiDB-lite"/>
    </source>
</evidence>
<dbReference type="AlphaFoldDB" id="A0AA39SSZ6"/>
<evidence type="ECO:0008006" key="4">
    <source>
        <dbReference type="Google" id="ProtNLM"/>
    </source>
</evidence>
<name>A0AA39SSZ6_ACESA</name>
<accession>A0AA39SSZ6</accession>
<reference evidence="2" key="2">
    <citation type="submission" date="2023-06" db="EMBL/GenBank/DDBJ databases">
        <authorList>
            <person name="Swenson N.G."/>
            <person name="Wegrzyn J.L."/>
            <person name="Mcevoy S.L."/>
        </authorList>
    </citation>
    <scope>NUCLEOTIDE SEQUENCE</scope>
    <source>
        <strain evidence="2">NS2018</strain>
        <tissue evidence="2">Leaf</tissue>
    </source>
</reference>
<feature type="region of interest" description="Disordered" evidence="1">
    <location>
        <begin position="119"/>
        <end position="165"/>
    </location>
</feature>
<evidence type="ECO:0000313" key="3">
    <source>
        <dbReference type="Proteomes" id="UP001168877"/>
    </source>
</evidence>
<sequence>MNRVRIVISYNGRWEQLPEGSQRFVGSDNRGMYVSKNLTYDELVAIVHTIVNYDVNKYNIDLSSISMVPGSTCRTFIRNDDDVQFMLGEDRVISQVCVSLIERTAGDVLENDIPPLENSQQLGSFSGSNQVFTQRSGSEGGENMFGVPQYNEQNNDNYPNHEVDNEANNEHVDDLQNADEEHAHTQTHGRRVEGVSGTAADMPGTSEVRYNVTTSDSINATTWVIPGADSYSFGTGRSSTLEAQEPRTMIYKGQFLPR</sequence>
<dbReference type="Proteomes" id="UP001168877">
    <property type="component" value="Unassembled WGS sequence"/>
</dbReference>
<protein>
    <recommendedName>
        <fullName evidence="4">PB1 domain-containing protein</fullName>
    </recommendedName>
</protein>
<organism evidence="2 3">
    <name type="scientific">Acer saccharum</name>
    <name type="common">Sugar maple</name>
    <dbReference type="NCBI Taxonomy" id="4024"/>
    <lineage>
        <taxon>Eukaryota</taxon>
        <taxon>Viridiplantae</taxon>
        <taxon>Streptophyta</taxon>
        <taxon>Embryophyta</taxon>
        <taxon>Tracheophyta</taxon>
        <taxon>Spermatophyta</taxon>
        <taxon>Magnoliopsida</taxon>
        <taxon>eudicotyledons</taxon>
        <taxon>Gunneridae</taxon>
        <taxon>Pentapetalae</taxon>
        <taxon>rosids</taxon>
        <taxon>malvids</taxon>
        <taxon>Sapindales</taxon>
        <taxon>Sapindaceae</taxon>
        <taxon>Hippocastanoideae</taxon>
        <taxon>Acereae</taxon>
        <taxon>Acer</taxon>
    </lineage>
</organism>